<dbReference type="PANTHER" id="PTHR14880:SF2">
    <property type="entry name" value="PROLINE AND SERINE-RICH PROTEIN 1"/>
    <property type="match status" value="1"/>
</dbReference>
<sequence length="253" mass="28201">MPIEWIAKNPRPNIPNEANQVPMGDSNFGDLMNMIIHNRDNFEDKLELLLQAKGFFSGEQASQIVSTFSRPKDKIKAVMILEPKLVSMTCQQASHILAAISIPEDKLNALEYVKRAINDANTQEGQDYIVNSFSFSEHKLIAAKILKSVVAQKGIQVAAGGHLGYAPMGCLYTNAVPNHPHIYGPVLEQVKSLPNHRPEYDDTYSSRAYVPTKSSIYDSNSTEKKNYLLDTNTKLYQGHSDYLGPNKLKTTGF</sequence>
<evidence type="ECO:0000259" key="1">
    <source>
        <dbReference type="Pfam" id="PF14771"/>
    </source>
</evidence>
<organism evidence="2 3">
    <name type="scientific">Brachionus calyciflorus</name>
    <dbReference type="NCBI Taxonomy" id="104777"/>
    <lineage>
        <taxon>Eukaryota</taxon>
        <taxon>Metazoa</taxon>
        <taxon>Spiralia</taxon>
        <taxon>Gnathifera</taxon>
        <taxon>Rotifera</taxon>
        <taxon>Eurotatoria</taxon>
        <taxon>Monogononta</taxon>
        <taxon>Pseudotrocha</taxon>
        <taxon>Ploima</taxon>
        <taxon>Brachionidae</taxon>
        <taxon>Brachionus</taxon>
    </lineage>
</organism>
<protein>
    <recommendedName>
        <fullName evidence="1">DUF4476 domain-containing protein</fullName>
    </recommendedName>
</protein>
<evidence type="ECO:0000313" key="2">
    <source>
        <dbReference type="EMBL" id="CAF0778986.1"/>
    </source>
</evidence>
<keyword evidence="3" id="KW-1185">Reference proteome</keyword>
<feature type="domain" description="DUF4476" evidence="1">
    <location>
        <begin position="57"/>
        <end position="139"/>
    </location>
</feature>
<gene>
    <name evidence="2" type="ORF">OXX778_LOCUS5354</name>
</gene>
<evidence type="ECO:0000313" key="3">
    <source>
        <dbReference type="Proteomes" id="UP000663879"/>
    </source>
</evidence>
<dbReference type="PANTHER" id="PTHR14880">
    <property type="entry name" value="PROLINE AND SERINE-RICH PROTEIN 1"/>
    <property type="match status" value="1"/>
</dbReference>
<reference evidence="2" key="1">
    <citation type="submission" date="2021-02" db="EMBL/GenBank/DDBJ databases">
        <authorList>
            <person name="Nowell W R."/>
        </authorList>
    </citation>
    <scope>NUCLEOTIDE SEQUENCE</scope>
    <source>
        <strain evidence="2">Ploen Becks lab</strain>
    </source>
</reference>
<dbReference type="InterPro" id="IPR028011">
    <property type="entry name" value="DUF4476"/>
</dbReference>
<dbReference type="Proteomes" id="UP000663879">
    <property type="component" value="Unassembled WGS sequence"/>
</dbReference>
<accession>A0A813R6H9</accession>
<dbReference type="EMBL" id="CAJNOC010000578">
    <property type="protein sequence ID" value="CAF0778986.1"/>
    <property type="molecule type" value="Genomic_DNA"/>
</dbReference>
<name>A0A813R6H9_9BILA</name>
<dbReference type="InterPro" id="IPR042616">
    <property type="entry name" value="PROSER1"/>
</dbReference>
<dbReference type="Pfam" id="PF14771">
    <property type="entry name" value="DUF4476"/>
    <property type="match status" value="1"/>
</dbReference>
<dbReference type="AlphaFoldDB" id="A0A813R6H9"/>
<comment type="caution">
    <text evidence="2">The sequence shown here is derived from an EMBL/GenBank/DDBJ whole genome shotgun (WGS) entry which is preliminary data.</text>
</comment>
<dbReference type="OrthoDB" id="9976386at2759"/>
<proteinExistence type="predicted"/>